<keyword evidence="2" id="KW-0479">Metal-binding</keyword>
<dbReference type="GO" id="GO:0004656">
    <property type="term" value="F:procollagen-proline 4-dioxygenase activity"/>
    <property type="evidence" value="ECO:0007669"/>
    <property type="project" value="InterPro"/>
</dbReference>
<feature type="chain" id="PRO_5012623944" evidence="8">
    <location>
        <begin position="31"/>
        <end position="530"/>
    </location>
</feature>
<evidence type="ECO:0000259" key="9">
    <source>
        <dbReference type="SMART" id="SM00702"/>
    </source>
</evidence>
<dbReference type="Gene3D" id="1.25.40.10">
    <property type="entry name" value="Tetratricopeptide repeat domain"/>
    <property type="match status" value="1"/>
</dbReference>
<dbReference type="OMA" id="AHEYLHY"/>
<dbReference type="InterPro" id="IPR013547">
    <property type="entry name" value="P4H_N"/>
</dbReference>
<proteinExistence type="predicted"/>
<reference evidence="10 11" key="1">
    <citation type="submission" date="2015-12" db="EMBL/GenBank/DDBJ databases">
        <title>The genome of Folsomia candida.</title>
        <authorList>
            <person name="Faddeeva A."/>
            <person name="Derks M.F."/>
            <person name="Anvar Y."/>
            <person name="Smit S."/>
            <person name="Van Straalen N."/>
            <person name="Roelofs D."/>
        </authorList>
    </citation>
    <scope>NUCLEOTIDE SEQUENCE [LARGE SCALE GENOMIC DNA]</scope>
    <source>
        <strain evidence="10 11">VU population</strain>
        <tissue evidence="10">Whole body</tissue>
    </source>
</reference>
<dbReference type="EMBL" id="LNIX01000009">
    <property type="protein sequence ID" value="OXA50064.1"/>
    <property type="molecule type" value="Genomic_DNA"/>
</dbReference>
<dbReference type="PANTHER" id="PTHR10869">
    <property type="entry name" value="PROLYL 4-HYDROXYLASE ALPHA SUBUNIT"/>
    <property type="match status" value="1"/>
</dbReference>
<evidence type="ECO:0000256" key="3">
    <source>
        <dbReference type="ARBA" id="ARBA00022896"/>
    </source>
</evidence>
<dbReference type="InterPro" id="IPR011990">
    <property type="entry name" value="TPR-like_helical_dom_sf"/>
</dbReference>
<keyword evidence="5" id="KW-0560">Oxidoreductase</keyword>
<gene>
    <name evidence="10" type="ORF">Fcan01_14705</name>
</gene>
<evidence type="ECO:0000256" key="1">
    <source>
        <dbReference type="ARBA" id="ARBA00001961"/>
    </source>
</evidence>
<evidence type="ECO:0000256" key="2">
    <source>
        <dbReference type="ARBA" id="ARBA00022723"/>
    </source>
</evidence>
<dbReference type="PANTHER" id="PTHR10869:SF244">
    <property type="entry name" value="PROLYL 4-HYDROXYLASE SUBUNIT ALPHA-2"/>
    <property type="match status" value="1"/>
</dbReference>
<dbReference type="Pfam" id="PF08336">
    <property type="entry name" value="P4Ha_N"/>
    <property type="match status" value="1"/>
</dbReference>
<dbReference type="AlphaFoldDB" id="A0A226DZ40"/>
<dbReference type="Proteomes" id="UP000198287">
    <property type="component" value="Unassembled WGS sequence"/>
</dbReference>
<sequence>MLNKSSQVNNLVVLIFLVSVITSIISPCYGQWGTPSEQALNKNNQTGDDDGGNANAKKHKGPEGPMTPLPYALSSTYLTYLARTEMELYKDIKNYAKTLKERLAMAEAYLTDYEDSTIKGTEHLADADEWTKASQVSSNPLMSYRMVRRFANEFDVFGAHVNQYLEGKLVERVNKLGGQFGFPGDRDCNDGIDALLRLHYVYDLKAMDLVNGKIMDVETHVGLTPSQSFKIAEYSARNEYYTLALDWLKATEYKIKELNDTTVSAFSLANTYKRLIEKHDRDFEKNRYQGHLYMFSDRISTVPDAVPLKNIMMEKYRGDRSDQGEAGHYAFLALCNGDDFLTPKERSKLYCWIETKRHPYFTIRPLRMELIYKDPEMIQFHDIIPDAWIKDFRKAAMPTLQRAPAPNSPGATPRTAIYAWLEDGHIPDAPIARRMELMFNLNVRGMNASEALQIASYAFGGHVSTHYDSLGVRSTDDPIIAWKGDRVSTYLVYLNNVEKGGLTAFPIVGTHIKPIKGTGVYWYGFKLLVF</sequence>
<dbReference type="OrthoDB" id="420380at2759"/>
<comment type="cofactor">
    <cofactor evidence="1">
        <name>L-ascorbate</name>
        <dbReference type="ChEBI" id="CHEBI:38290"/>
    </cofactor>
</comment>
<dbReference type="Gene3D" id="2.60.120.620">
    <property type="entry name" value="q2cbj1_9rhob like domain"/>
    <property type="match status" value="1"/>
</dbReference>
<keyword evidence="4" id="KW-0223">Dioxygenase</keyword>
<protein>
    <submittedName>
        <fullName evidence="10">Prolyl 4-hydroxylase subunit alpha-2</fullName>
    </submittedName>
</protein>
<feature type="compositionally biased region" description="Polar residues" evidence="7">
    <location>
        <begin position="36"/>
        <end position="46"/>
    </location>
</feature>
<dbReference type="STRING" id="158441.A0A226DZ40"/>
<name>A0A226DZ40_FOLCA</name>
<feature type="region of interest" description="Disordered" evidence="7">
    <location>
        <begin position="36"/>
        <end position="67"/>
    </location>
</feature>
<accession>A0A226DZ40</accession>
<keyword evidence="6" id="KW-0408">Iron</keyword>
<dbReference type="GO" id="GO:0005506">
    <property type="term" value="F:iron ion binding"/>
    <property type="evidence" value="ECO:0007669"/>
    <property type="project" value="InterPro"/>
</dbReference>
<dbReference type="InterPro" id="IPR006620">
    <property type="entry name" value="Pro_4_hyd_alph"/>
</dbReference>
<organism evidence="10 11">
    <name type="scientific">Folsomia candida</name>
    <name type="common">Springtail</name>
    <dbReference type="NCBI Taxonomy" id="158441"/>
    <lineage>
        <taxon>Eukaryota</taxon>
        <taxon>Metazoa</taxon>
        <taxon>Ecdysozoa</taxon>
        <taxon>Arthropoda</taxon>
        <taxon>Hexapoda</taxon>
        <taxon>Collembola</taxon>
        <taxon>Entomobryomorpha</taxon>
        <taxon>Isotomoidea</taxon>
        <taxon>Isotomidae</taxon>
        <taxon>Proisotominae</taxon>
        <taxon>Folsomia</taxon>
    </lineage>
</organism>
<dbReference type="Gene3D" id="6.10.140.1460">
    <property type="match status" value="1"/>
</dbReference>
<dbReference type="InterPro" id="IPR045054">
    <property type="entry name" value="P4HA-like"/>
</dbReference>
<evidence type="ECO:0000256" key="5">
    <source>
        <dbReference type="ARBA" id="ARBA00023002"/>
    </source>
</evidence>
<dbReference type="SMART" id="SM00702">
    <property type="entry name" value="P4Hc"/>
    <property type="match status" value="1"/>
</dbReference>
<feature type="domain" description="Prolyl 4-hydroxylase alpha subunit" evidence="9">
    <location>
        <begin position="375"/>
        <end position="529"/>
    </location>
</feature>
<evidence type="ECO:0000256" key="7">
    <source>
        <dbReference type="SAM" id="MobiDB-lite"/>
    </source>
</evidence>
<keyword evidence="3" id="KW-0847">Vitamin C</keyword>
<keyword evidence="8" id="KW-0732">Signal</keyword>
<evidence type="ECO:0000313" key="10">
    <source>
        <dbReference type="EMBL" id="OXA50064.1"/>
    </source>
</evidence>
<evidence type="ECO:0000256" key="4">
    <source>
        <dbReference type="ARBA" id="ARBA00022964"/>
    </source>
</evidence>
<dbReference type="GO" id="GO:0005783">
    <property type="term" value="C:endoplasmic reticulum"/>
    <property type="evidence" value="ECO:0007669"/>
    <property type="project" value="InterPro"/>
</dbReference>
<comment type="caution">
    <text evidence="10">The sequence shown here is derived from an EMBL/GenBank/DDBJ whole genome shotgun (WGS) entry which is preliminary data.</text>
</comment>
<evidence type="ECO:0000256" key="6">
    <source>
        <dbReference type="ARBA" id="ARBA00023004"/>
    </source>
</evidence>
<dbReference type="GO" id="GO:0031418">
    <property type="term" value="F:L-ascorbic acid binding"/>
    <property type="evidence" value="ECO:0007669"/>
    <property type="project" value="UniProtKB-KW"/>
</dbReference>
<evidence type="ECO:0000256" key="8">
    <source>
        <dbReference type="SAM" id="SignalP"/>
    </source>
</evidence>
<keyword evidence="11" id="KW-1185">Reference proteome</keyword>
<evidence type="ECO:0000313" key="11">
    <source>
        <dbReference type="Proteomes" id="UP000198287"/>
    </source>
</evidence>
<feature type="signal peptide" evidence="8">
    <location>
        <begin position="1"/>
        <end position="30"/>
    </location>
</feature>